<dbReference type="Proteomes" id="UP000321947">
    <property type="component" value="Unassembled WGS sequence"/>
</dbReference>
<sequence>MRATTLEGIANLANLEKCLSLVKKCFGVTDCPEDRKVRLTTFLLQGNIGDWFAMVFVMDEEDKFKHFEKGIKDNNFDFGDNNY</sequence>
<accession>A0A5D3DI51</accession>
<dbReference type="EMBL" id="SSTD01004586">
    <property type="protein sequence ID" value="TYK23138.1"/>
    <property type="molecule type" value="Genomic_DNA"/>
</dbReference>
<reference evidence="1 2" key="1">
    <citation type="submission" date="2019-08" db="EMBL/GenBank/DDBJ databases">
        <title>Draft genome sequences of two oriental melons (Cucumis melo L. var makuwa).</title>
        <authorList>
            <person name="Kwon S.-Y."/>
        </authorList>
    </citation>
    <scope>NUCLEOTIDE SEQUENCE [LARGE SCALE GENOMIC DNA]</scope>
    <source>
        <strain evidence="2">cv. Chang Bougi</strain>
        <tissue evidence="1">Leaf</tissue>
    </source>
</reference>
<protein>
    <submittedName>
        <fullName evidence="1">Uncharacterized protein</fullName>
    </submittedName>
</protein>
<comment type="caution">
    <text evidence="1">The sequence shown here is derived from an EMBL/GenBank/DDBJ whole genome shotgun (WGS) entry which is preliminary data.</text>
</comment>
<name>A0A5D3DI51_CUCMM</name>
<evidence type="ECO:0000313" key="2">
    <source>
        <dbReference type="Proteomes" id="UP000321947"/>
    </source>
</evidence>
<organism evidence="1 2">
    <name type="scientific">Cucumis melo var. makuwa</name>
    <name type="common">Oriental melon</name>
    <dbReference type="NCBI Taxonomy" id="1194695"/>
    <lineage>
        <taxon>Eukaryota</taxon>
        <taxon>Viridiplantae</taxon>
        <taxon>Streptophyta</taxon>
        <taxon>Embryophyta</taxon>
        <taxon>Tracheophyta</taxon>
        <taxon>Spermatophyta</taxon>
        <taxon>Magnoliopsida</taxon>
        <taxon>eudicotyledons</taxon>
        <taxon>Gunneridae</taxon>
        <taxon>Pentapetalae</taxon>
        <taxon>rosids</taxon>
        <taxon>fabids</taxon>
        <taxon>Cucurbitales</taxon>
        <taxon>Cucurbitaceae</taxon>
        <taxon>Benincaseae</taxon>
        <taxon>Cucumis</taxon>
    </lineage>
</organism>
<gene>
    <name evidence="1" type="ORF">E5676_scaffold142G001420</name>
</gene>
<dbReference type="AlphaFoldDB" id="A0A5D3DI51"/>
<proteinExistence type="predicted"/>
<evidence type="ECO:0000313" key="1">
    <source>
        <dbReference type="EMBL" id="TYK23138.1"/>
    </source>
</evidence>